<dbReference type="GO" id="GO:0016020">
    <property type="term" value="C:membrane"/>
    <property type="evidence" value="ECO:0007669"/>
    <property type="project" value="UniProtKB-SubCell"/>
</dbReference>
<dbReference type="FunFam" id="1.20.1250.20:FF:000057">
    <property type="entry name" value="MFS general substrate transporter"/>
    <property type="match status" value="1"/>
</dbReference>
<evidence type="ECO:0000256" key="2">
    <source>
        <dbReference type="ARBA" id="ARBA00022448"/>
    </source>
</evidence>
<sequence length="254" mass="28645">MTGEELERLNKQTRRRIDIWMLPMLTLMLFINYLDRSNVTNARVAGMQRDLHMSDVEWSAGISLFYVGYIITQLPGSLILSRFKPRIIMPAMMILWSIPTICMPLCTSPAGFMVIRFLVGFFEGPFFPGVALMTSSWYVKDELPFRMAVWHGAQTLSNVFGGPLAAGILETMDGLAGLHAWKWFLLIEGAVSILVGVLGYFCLPNWADNTTWLTDEQSEMAQYRLVLSAGGMDETKQSLTIWEGARLALKDPFT</sequence>
<evidence type="ECO:0000256" key="3">
    <source>
        <dbReference type="ARBA" id="ARBA00022692"/>
    </source>
</evidence>
<dbReference type="PANTHER" id="PTHR43791">
    <property type="entry name" value="PERMEASE-RELATED"/>
    <property type="match status" value="1"/>
</dbReference>
<feature type="transmembrane region" description="Helical" evidence="6">
    <location>
        <begin position="58"/>
        <end position="81"/>
    </location>
</feature>
<evidence type="ECO:0000313" key="9">
    <source>
        <dbReference type="Proteomes" id="UP000812966"/>
    </source>
</evidence>
<keyword evidence="5 6" id="KW-0472">Membrane</keyword>
<keyword evidence="2" id="KW-0813">Transport</keyword>
<dbReference type="InterPro" id="IPR020846">
    <property type="entry name" value="MFS_dom"/>
</dbReference>
<keyword evidence="9" id="KW-1185">Reference proteome</keyword>
<dbReference type="InterPro" id="IPR011701">
    <property type="entry name" value="MFS"/>
</dbReference>
<gene>
    <name evidence="8" type="ORF">FFLO_02627</name>
</gene>
<dbReference type="SUPFAM" id="SSF103473">
    <property type="entry name" value="MFS general substrate transporter"/>
    <property type="match status" value="1"/>
</dbReference>
<keyword evidence="3 6" id="KW-0812">Transmembrane</keyword>
<dbReference type="PANTHER" id="PTHR43791:SF13">
    <property type="entry name" value="MAJOR FACILITATOR SUPERFAMILY (MFS) PROFILE DOMAIN-CONTAINING PROTEIN"/>
    <property type="match status" value="1"/>
</dbReference>
<dbReference type="Gene3D" id="1.20.1250.20">
    <property type="entry name" value="MFS general substrate transporter like domains"/>
    <property type="match status" value="1"/>
</dbReference>
<evidence type="ECO:0000313" key="8">
    <source>
        <dbReference type="EMBL" id="KAG7561898.1"/>
    </source>
</evidence>
<dbReference type="GO" id="GO:0022857">
    <property type="term" value="F:transmembrane transporter activity"/>
    <property type="evidence" value="ECO:0007669"/>
    <property type="project" value="InterPro"/>
</dbReference>
<feature type="transmembrane region" description="Helical" evidence="6">
    <location>
        <begin position="183"/>
        <end position="203"/>
    </location>
</feature>
<dbReference type="PROSITE" id="PS50850">
    <property type="entry name" value="MFS"/>
    <property type="match status" value="1"/>
</dbReference>
<feature type="transmembrane region" description="Helical" evidence="6">
    <location>
        <begin position="93"/>
        <end position="119"/>
    </location>
</feature>
<proteinExistence type="predicted"/>
<dbReference type="EMBL" id="JABELV010000043">
    <property type="protein sequence ID" value="KAG7561898.1"/>
    <property type="molecule type" value="Genomic_DNA"/>
</dbReference>
<name>A0A8K0JNQ0_9TREE</name>
<dbReference type="Pfam" id="PF07690">
    <property type="entry name" value="MFS_1"/>
    <property type="match status" value="1"/>
</dbReference>
<feature type="transmembrane region" description="Helical" evidence="6">
    <location>
        <begin position="17"/>
        <end position="34"/>
    </location>
</feature>
<accession>A0A8K0JNQ0</accession>
<evidence type="ECO:0000256" key="4">
    <source>
        <dbReference type="ARBA" id="ARBA00022989"/>
    </source>
</evidence>
<evidence type="ECO:0000256" key="1">
    <source>
        <dbReference type="ARBA" id="ARBA00004141"/>
    </source>
</evidence>
<dbReference type="InterPro" id="IPR036259">
    <property type="entry name" value="MFS_trans_sf"/>
</dbReference>
<feature type="domain" description="Major facilitator superfamily (MFS) profile" evidence="7">
    <location>
        <begin position="21"/>
        <end position="254"/>
    </location>
</feature>
<keyword evidence="4 6" id="KW-1133">Transmembrane helix</keyword>
<dbReference type="Proteomes" id="UP000812966">
    <property type="component" value="Unassembled WGS sequence"/>
</dbReference>
<comment type="caution">
    <text evidence="8">The sequence shown here is derived from an EMBL/GenBank/DDBJ whole genome shotgun (WGS) entry which is preliminary data.</text>
</comment>
<protein>
    <recommendedName>
        <fullName evidence="7">Major facilitator superfamily (MFS) profile domain-containing protein</fullName>
    </recommendedName>
</protein>
<evidence type="ECO:0000259" key="7">
    <source>
        <dbReference type="PROSITE" id="PS50850"/>
    </source>
</evidence>
<comment type="subcellular location">
    <subcellularLocation>
        <location evidence="1">Membrane</location>
        <topology evidence="1">Multi-pass membrane protein</topology>
    </subcellularLocation>
</comment>
<reference evidence="8" key="1">
    <citation type="submission" date="2020-04" db="EMBL/GenBank/DDBJ databases">
        <title>Analysis of mating type loci in Filobasidium floriforme.</title>
        <authorList>
            <person name="Nowrousian M."/>
        </authorList>
    </citation>
    <scope>NUCLEOTIDE SEQUENCE</scope>
    <source>
        <strain evidence="8">CBS 6242</strain>
    </source>
</reference>
<organism evidence="8 9">
    <name type="scientific">Filobasidium floriforme</name>
    <dbReference type="NCBI Taxonomy" id="5210"/>
    <lineage>
        <taxon>Eukaryota</taxon>
        <taxon>Fungi</taxon>
        <taxon>Dikarya</taxon>
        <taxon>Basidiomycota</taxon>
        <taxon>Agaricomycotina</taxon>
        <taxon>Tremellomycetes</taxon>
        <taxon>Filobasidiales</taxon>
        <taxon>Filobasidiaceae</taxon>
        <taxon>Filobasidium</taxon>
    </lineage>
</organism>
<evidence type="ECO:0000256" key="6">
    <source>
        <dbReference type="SAM" id="Phobius"/>
    </source>
</evidence>
<dbReference type="AlphaFoldDB" id="A0A8K0JNQ0"/>
<evidence type="ECO:0000256" key="5">
    <source>
        <dbReference type="ARBA" id="ARBA00023136"/>
    </source>
</evidence>